<dbReference type="GO" id="GO:0046872">
    <property type="term" value="F:metal ion binding"/>
    <property type="evidence" value="ECO:0007669"/>
    <property type="project" value="UniProtKB-KW"/>
</dbReference>
<keyword evidence="5 10" id="KW-0472">Membrane</keyword>
<keyword evidence="3 10" id="KW-0812">Transmembrane</keyword>
<sequence length="129" mass="13595">MIVTGTFWLGFGAAGLGAFFGGCLRSLFSDWFNHAKAYLPYGTLAANLLGSLLIGIFAALVAKGELSQMANTLLAGGFCGGLTTFSTFSLENLKYFKQGKTGHAVLYWCGSVVLCLACVYLGLALGKLF</sequence>
<comment type="catalytic activity">
    <reaction evidence="8">
        <text>fluoride(in) = fluoride(out)</text>
        <dbReference type="Rhea" id="RHEA:76159"/>
        <dbReference type="ChEBI" id="CHEBI:17051"/>
    </reaction>
    <physiologicalReaction direction="left-to-right" evidence="8">
        <dbReference type="Rhea" id="RHEA:76160"/>
    </physiologicalReaction>
</comment>
<keyword evidence="10" id="KW-0813">Transport</keyword>
<evidence type="ECO:0000256" key="6">
    <source>
        <dbReference type="ARBA" id="ARBA00023303"/>
    </source>
</evidence>
<dbReference type="Pfam" id="PF02537">
    <property type="entry name" value="CRCB"/>
    <property type="match status" value="1"/>
</dbReference>
<evidence type="ECO:0000256" key="5">
    <source>
        <dbReference type="ARBA" id="ARBA00023136"/>
    </source>
</evidence>
<evidence type="ECO:0000256" key="3">
    <source>
        <dbReference type="ARBA" id="ARBA00022692"/>
    </source>
</evidence>
<comment type="function">
    <text evidence="9 10">Fluoride-specific ion channel. Important for reducing fluoride concentration in the cell, thus reducing its toxicity.</text>
</comment>
<feature type="transmembrane region" description="Helical" evidence="10">
    <location>
        <begin position="6"/>
        <end position="27"/>
    </location>
</feature>
<dbReference type="GO" id="GO:0140114">
    <property type="term" value="P:cellular detoxification of fluoride"/>
    <property type="evidence" value="ECO:0007669"/>
    <property type="project" value="UniProtKB-UniRule"/>
</dbReference>
<dbReference type="GO" id="GO:0005886">
    <property type="term" value="C:plasma membrane"/>
    <property type="evidence" value="ECO:0007669"/>
    <property type="project" value="UniProtKB-SubCell"/>
</dbReference>
<evidence type="ECO:0000256" key="7">
    <source>
        <dbReference type="ARBA" id="ARBA00035120"/>
    </source>
</evidence>
<feature type="transmembrane region" description="Helical" evidence="10">
    <location>
        <begin position="73"/>
        <end position="93"/>
    </location>
</feature>
<dbReference type="RefSeq" id="WP_225354622.1">
    <property type="nucleotide sequence ID" value="NZ_AYYN01000127.1"/>
</dbReference>
<dbReference type="PANTHER" id="PTHR28259:SF1">
    <property type="entry name" value="FLUORIDE EXPORT PROTEIN 1-RELATED"/>
    <property type="match status" value="1"/>
</dbReference>
<reference evidence="11 12" key="1">
    <citation type="journal article" date="2015" name="Genome Announc.">
        <title>Expanding the biotechnology potential of lactobacilli through comparative genomics of 213 strains and associated genera.</title>
        <authorList>
            <person name="Sun Z."/>
            <person name="Harris H.M."/>
            <person name="McCann A."/>
            <person name="Guo C."/>
            <person name="Argimon S."/>
            <person name="Zhang W."/>
            <person name="Yang X."/>
            <person name="Jeffery I.B."/>
            <person name="Cooney J.C."/>
            <person name="Kagawa T.F."/>
            <person name="Liu W."/>
            <person name="Song Y."/>
            <person name="Salvetti E."/>
            <person name="Wrobel A."/>
            <person name="Rasinkangas P."/>
            <person name="Parkhill J."/>
            <person name="Rea M.C."/>
            <person name="O'Sullivan O."/>
            <person name="Ritari J."/>
            <person name="Douillard F.P."/>
            <person name="Paul Ross R."/>
            <person name="Yang R."/>
            <person name="Briner A.E."/>
            <person name="Felis G.E."/>
            <person name="de Vos W.M."/>
            <person name="Barrangou R."/>
            <person name="Klaenhammer T.R."/>
            <person name="Caufield P.W."/>
            <person name="Cui Y."/>
            <person name="Zhang H."/>
            <person name="O'Toole P.W."/>
        </authorList>
    </citation>
    <scope>NUCLEOTIDE SEQUENCE [LARGE SCALE GENOMIC DNA]</scope>
    <source>
        <strain evidence="11 12">DSM 20452</strain>
    </source>
</reference>
<dbReference type="AlphaFoldDB" id="A0A0R2B5J9"/>
<evidence type="ECO:0000256" key="2">
    <source>
        <dbReference type="ARBA" id="ARBA00022475"/>
    </source>
</evidence>
<accession>A0A0R2B5J9</accession>
<evidence type="ECO:0000256" key="8">
    <source>
        <dbReference type="ARBA" id="ARBA00035585"/>
    </source>
</evidence>
<evidence type="ECO:0000256" key="10">
    <source>
        <dbReference type="HAMAP-Rule" id="MF_00454"/>
    </source>
</evidence>
<comment type="similarity">
    <text evidence="7 10">Belongs to the fluoride channel Fluc/FEX (TC 1.A.43) family.</text>
</comment>
<proteinExistence type="inferred from homology"/>
<keyword evidence="10" id="KW-0915">Sodium</keyword>
<protein>
    <recommendedName>
        <fullName evidence="10">Fluoride-specific ion channel FluC</fullName>
    </recommendedName>
</protein>
<comment type="caution">
    <text evidence="11">The sequence shown here is derived from an EMBL/GenBank/DDBJ whole genome shotgun (WGS) entry which is preliminary data.</text>
</comment>
<dbReference type="NCBIfam" id="TIGR00494">
    <property type="entry name" value="crcB"/>
    <property type="match status" value="1"/>
</dbReference>
<gene>
    <name evidence="10" type="primary">fluC</name>
    <name evidence="10" type="synonym">crcB</name>
    <name evidence="11" type="ORF">FC48_GL000593</name>
</gene>
<keyword evidence="10" id="KW-0406">Ion transport</keyword>
<dbReference type="PATRIC" id="fig|1423772.3.peg.656"/>
<name>A0A0R2B5J9_9LACO</name>
<dbReference type="GO" id="GO:0062054">
    <property type="term" value="F:fluoride channel activity"/>
    <property type="evidence" value="ECO:0007669"/>
    <property type="project" value="UniProtKB-UniRule"/>
</dbReference>
<evidence type="ECO:0000313" key="12">
    <source>
        <dbReference type="Proteomes" id="UP000051612"/>
    </source>
</evidence>
<dbReference type="InterPro" id="IPR003691">
    <property type="entry name" value="FluC"/>
</dbReference>
<evidence type="ECO:0000256" key="4">
    <source>
        <dbReference type="ARBA" id="ARBA00022989"/>
    </source>
</evidence>
<comment type="subcellular location">
    <subcellularLocation>
        <location evidence="1 10">Cell membrane</location>
        <topology evidence="1 10">Multi-pass membrane protein</topology>
    </subcellularLocation>
</comment>
<feature type="binding site" evidence="10">
    <location>
        <position position="80"/>
    </location>
    <ligand>
        <name>Na(+)</name>
        <dbReference type="ChEBI" id="CHEBI:29101"/>
        <note>structural</note>
    </ligand>
</feature>
<organism evidence="11 12">
    <name type="scientific">Ligilactobacillus murinus DSM 20452 = NBRC 14221</name>
    <dbReference type="NCBI Taxonomy" id="1423772"/>
    <lineage>
        <taxon>Bacteria</taxon>
        <taxon>Bacillati</taxon>
        <taxon>Bacillota</taxon>
        <taxon>Bacilli</taxon>
        <taxon>Lactobacillales</taxon>
        <taxon>Lactobacillaceae</taxon>
        <taxon>Ligilactobacillus</taxon>
    </lineage>
</organism>
<evidence type="ECO:0000256" key="9">
    <source>
        <dbReference type="ARBA" id="ARBA00049940"/>
    </source>
</evidence>
<evidence type="ECO:0000256" key="1">
    <source>
        <dbReference type="ARBA" id="ARBA00004651"/>
    </source>
</evidence>
<dbReference type="HAMAP" id="MF_00454">
    <property type="entry name" value="FluC"/>
    <property type="match status" value="1"/>
</dbReference>
<keyword evidence="6 10" id="KW-0407">Ion channel</keyword>
<feature type="transmembrane region" description="Helical" evidence="10">
    <location>
        <begin position="105"/>
        <end position="126"/>
    </location>
</feature>
<dbReference type="PANTHER" id="PTHR28259">
    <property type="entry name" value="FLUORIDE EXPORT PROTEIN 1-RELATED"/>
    <property type="match status" value="1"/>
</dbReference>
<keyword evidence="4 10" id="KW-1133">Transmembrane helix</keyword>
<keyword evidence="2 10" id="KW-1003">Cell membrane</keyword>
<evidence type="ECO:0000313" key="11">
    <source>
        <dbReference type="EMBL" id="KRM73970.1"/>
    </source>
</evidence>
<dbReference type="EMBL" id="AYYN01000127">
    <property type="protein sequence ID" value="KRM73970.1"/>
    <property type="molecule type" value="Genomic_DNA"/>
</dbReference>
<feature type="transmembrane region" description="Helical" evidence="10">
    <location>
        <begin position="39"/>
        <end position="61"/>
    </location>
</feature>
<feature type="binding site" evidence="10">
    <location>
        <position position="83"/>
    </location>
    <ligand>
        <name>Na(+)</name>
        <dbReference type="ChEBI" id="CHEBI:29101"/>
        <note>structural</note>
    </ligand>
</feature>
<keyword evidence="10" id="KW-0479">Metal-binding</keyword>
<comment type="activity regulation">
    <text evidence="10">Na(+) is not transported, but it plays an essential structural role and its presence is essential for fluoride channel function.</text>
</comment>
<dbReference type="Proteomes" id="UP000051612">
    <property type="component" value="Unassembled WGS sequence"/>
</dbReference>